<dbReference type="EMBL" id="BIFY01000033">
    <property type="protein sequence ID" value="GCE60338.1"/>
    <property type="molecule type" value="Genomic_DNA"/>
</dbReference>
<comment type="caution">
    <text evidence="1">The sequence shown here is derived from an EMBL/GenBank/DDBJ whole genome shotgun (WGS) entry which is preliminary data.</text>
</comment>
<proteinExistence type="predicted"/>
<name>A0A402DDS4_MICAE</name>
<organism evidence="1 2">
    <name type="scientific">Microcystis aeruginosa NIES-4285</name>
    <dbReference type="NCBI Taxonomy" id="2497681"/>
    <lineage>
        <taxon>Bacteria</taxon>
        <taxon>Bacillati</taxon>
        <taxon>Cyanobacteriota</taxon>
        <taxon>Cyanophyceae</taxon>
        <taxon>Oscillatoriophycideae</taxon>
        <taxon>Chroococcales</taxon>
        <taxon>Microcystaceae</taxon>
        <taxon>Microcystis</taxon>
    </lineage>
</organism>
<evidence type="ECO:0000313" key="1">
    <source>
        <dbReference type="EMBL" id="GCE60338.1"/>
    </source>
</evidence>
<gene>
    <name evidence="1" type="ORF">MiAbB_02259</name>
</gene>
<dbReference type="AlphaFoldDB" id="A0A402DDS4"/>
<protein>
    <submittedName>
        <fullName evidence="1">Uncharacterized protein</fullName>
    </submittedName>
</protein>
<sequence>MSITPSEELLEYEQAKAIEIWDAPLSLETRSALIEIAIPKAKGASVGRDMGVGNNVNTDGSLLPKLPKELRAFNGWEGVVATINRRCYQNAQFDPMTANFDDAAWAVYDHQLRSAPFWVNTNAKSRDVKITEISLQPLIDAIGNLIQAYVTPLGWLDIQTTVKKLGELATSNVGQEQKDTYEQSGLITVSASKLYVCNTRTQVSFTKREGKGYHQLAQTLTIETFVGTLDFGKCKRSAETLKKWDQTDIDQWETQTASYSKPPNTSPAWDH</sequence>
<dbReference type="RefSeq" id="WP_130757305.1">
    <property type="nucleotide sequence ID" value="NZ_BIFY01000033.1"/>
</dbReference>
<accession>A0A402DDS4</accession>
<dbReference type="Proteomes" id="UP000289660">
    <property type="component" value="Unassembled WGS sequence"/>
</dbReference>
<reference evidence="2" key="1">
    <citation type="submission" date="2018-12" db="EMBL/GenBank/DDBJ databases">
        <title>Genome sequence of Microcystis aeruginosa NIES-4285.</title>
        <authorList>
            <person name="Tanabe Y."/>
        </authorList>
    </citation>
    <scope>NUCLEOTIDE SEQUENCE [LARGE SCALE GENOMIC DNA]</scope>
    <source>
        <strain evidence="2">NIES-4285</strain>
    </source>
</reference>
<evidence type="ECO:0000313" key="2">
    <source>
        <dbReference type="Proteomes" id="UP000289660"/>
    </source>
</evidence>